<name>S7UMG0_9BACT</name>
<keyword evidence="2 7" id="KW-0963">Cytoplasm</keyword>
<evidence type="ECO:0000256" key="3">
    <source>
        <dbReference type="ARBA" id="ARBA00022737"/>
    </source>
</evidence>
<protein>
    <recommendedName>
        <fullName evidence="1 7">Transcriptional regulator MraZ</fullName>
    </recommendedName>
</protein>
<evidence type="ECO:0000256" key="2">
    <source>
        <dbReference type="ARBA" id="ARBA00022490"/>
    </source>
</evidence>
<keyword evidence="6 7" id="KW-0804">Transcription</keyword>
<comment type="caution">
    <text evidence="9">The sequence shown here is derived from an EMBL/GenBank/DDBJ whole genome shotgun (WGS) entry which is preliminary data.</text>
</comment>
<dbReference type="AlphaFoldDB" id="S7UMG0"/>
<dbReference type="PROSITE" id="PS51740">
    <property type="entry name" value="SPOVT_ABRB"/>
    <property type="match status" value="2"/>
</dbReference>
<dbReference type="eggNOG" id="COG2001">
    <property type="taxonomic scope" value="Bacteria"/>
</dbReference>
<dbReference type="PATRIC" id="fig|1121439.3.peg.899"/>
<accession>S7UMG0</accession>
<feature type="domain" description="SpoVT-AbrB" evidence="8">
    <location>
        <begin position="80"/>
        <end position="123"/>
    </location>
</feature>
<dbReference type="GO" id="GO:0009295">
    <property type="term" value="C:nucleoid"/>
    <property type="evidence" value="ECO:0007669"/>
    <property type="project" value="UniProtKB-SubCell"/>
</dbReference>
<dbReference type="GO" id="GO:0000976">
    <property type="term" value="F:transcription cis-regulatory region binding"/>
    <property type="evidence" value="ECO:0007669"/>
    <property type="project" value="TreeGrafter"/>
</dbReference>
<dbReference type="PANTHER" id="PTHR34701:SF1">
    <property type="entry name" value="TRANSCRIPTIONAL REGULATOR MRAZ"/>
    <property type="match status" value="1"/>
</dbReference>
<reference evidence="9 10" key="1">
    <citation type="journal article" date="2013" name="Genome Announc.">
        <title>Draft genome sequences for three mercury-methylating, sulfate-reducing bacteria.</title>
        <authorList>
            <person name="Brown S.D."/>
            <person name="Hurt R.A.Jr."/>
            <person name="Gilmour C.C."/>
            <person name="Elias D.A."/>
        </authorList>
    </citation>
    <scope>NUCLEOTIDE SEQUENCE [LARGE SCALE GENOMIC DNA]</scope>
    <source>
        <strain evidence="9 10">DSM 16529</strain>
    </source>
</reference>
<dbReference type="Proteomes" id="UP000014975">
    <property type="component" value="Unassembled WGS sequence"/>
</dbReference>
<dbReference type="CDD" id="cd16320">
    <property type="entry name" value="MraZ_N"/>
    <property type="match status" value="1"/>
</dbReference>
<dbReference type="InterPro" id="IPR003444">
    <property type="entry name" value="MraZ"/>
</dbReference>
<dbReference type="InterPro" id="IPR038619">
    <property type="entry name" value="MraZ_sf"/>
</dbReference>
<dbReference type="EMBL" id="ATHI01000005">
    <property type="protein sequence ID" value="EPR35139.1"/>
    <property type="molecule type" value="Genomic_DNA"/>
</dbReference>
<dbReference type="InterPro" id="IPR035642">
    <property type="entry name" value="MraZ_N"/>
</dbReference>
<keyword evidence="4 7" id="KW-0805">Transcription regulation</keyword>
<organism evidence="9 10">
    <name type="scientific">Alkalidesulfovibrio alkalitolerans DSM 16529</name>
    <dbReference type="NCBI Taxonomy" id="1121439"/>
    <lineage>
        <taxon>Bacteria</taxon>
        <taxon>Pseudomonadati</taxon>
        <taxon>Thermodesulfobacteriota</taxon>
        <taxon>Desulfovibrionia</taxon>
        <taxon>Desulfovibrionales</taxon>
        <taxon>Desulfovibrionaceae</taxon>
        <taxon>Alkalidesulfovibrio</taxon>
    </lineage>
</organism>
<dbReference type="PANTHER" id="PTHR34701">
    <property type="entry name" value="TRANSCRIPTIONAL REGULATOR MRAZ"/>
    <property type="match status" value="1"/>
</dbReference>
<comment type="subcellular location">
    <subcellularLocation>
        <location evidence="7">Cytoplasm</location>
        <location evidence="7">Nucleoid</location>
    </subcellularLocation>
</comment>
<comment type="subunit">
    <text evidence="7">Forms oligomers.</text>
</comment>
<proteinExistence type="inferred from homology"/>
<sequence length="148" mass="16659">MFRGHSHRSIDPKGRLMLPPDFREILDAGGSGGKLVLTKYDGCVVGYSLSEWNQVQAKFTQIKNPSRQIRNFMRVFIGGSEILELDRQGRVLIPQSLRTYARLDKEVILVGVGIKFEIWNREAFEEIEAQDFDDVADAIAATGVEVGF</sequence>
<dbReference type="GO" id="GO:0003700">
    <property type="term" value="F:DNA-binding transcription factor activity"/>
    <property type="evidence" value="ECO:0007669"/>
    <property type="project" value="UniProtKB-UniRule"/>
</dbReference>
<dbReference type="Gene3D" id="3.40.1550.20">
    <property type="entry name" value="Transcriptional regulator MraZ domain"/>
    <property type="match status" value="1"/>
</dbReference>
<evidence type="ECO:0000256" key="7">
    <source>
        <dbReference type="HAMAP-Rule" id="MF_01008"/>
    </source>
</evidence>
<dbReference type="InterPro" id="IPR035644">
    <property type="entry name" value="MraZ_C"/>
</dbReference>
<evidence type="ECO:0000313" key="10">
    <source>
        <dbReference type="Proteomes" id="UP000014975"/>
    </source>
</evidence>
<feature type="domain" description="SpoVT-AbrB" evidence="8">
    <location>
        <begin position="5"/>
        <end position="51"/>
    </location>
</feature>
<dbReference type="Pfam" id="PF02381">
    <property type="entry name" value="MraZ"/>
    <property type="match status" value="2"/>
</dbReference>
<evidence type="ECO:0000256" key="4">
    <source>
        <dbReference type="ARBA" id="ARBA00023015"/>
    </source>
</evidence>
<evidence type="ECO:0000256" key="5">
    <source>
        <dbReference type="ARBA" id="ARBA00023125"/>
    </source>
</evidence>
<dbReference type="GO" id="GO:0005737">
    <property type="term" value="C:cytoplasm"/>
    <property type="evidence" value="ECO:0007669"/>
    <property type="project" value="UniProtKB-UniRule"/>
</dbReference>
<keyword evidence="5 7" id="KW-0238">DNA-binding</keyword>
<dbReference type="STRING" id="1121439.dsat_2502"/>
<evidence type="ECO:0000313" key="9">
    <source>
        <dbReference type="EMBL" id="EPR35139.1"/>
    </source>
</evidence>
<keyword evidence="10" id="KW-1185">Reference proteome</keyword>
<gene>
    <name evidence="7" type="primary">mraZ</name>
    <name evidence="9" type="ORF">dsat_2502</name>
</gene>
<comment type="similarity">
    <text evidence="7">Belongs to the MraZ family.</text>
</comment>
<dbReference type="CDD" id="cd16321">
    <property type="entry name" value="MraZ_C"/>
    <property type="match status" value="1"/>
</dbReference>
<dbReference type="InterPro" id="IPR037914">
    <property type="entry name" value="SpoVT-AbrB_sf"/>
</dbReference>
<keyword evidence="3" id="KW-0677">Repeat</keyword>
<dbReference type="InterPro" id="IPR007159">
    <property type="entry name" value="SpoVT-AbrB_dom"/>
</dbReference>
<evidence type="ECO:0000256" key="6">
    <source>
        <dbReference type="ARBA" id="ARBA00023163"/>
    </source>
</evidence>
<dbReference type="InterPro" id="IPR020603">
    <property type="entry name" value="MraZ_dom"/>
</dbReference>
<dbReference type="GO" id="GO:2000143">
    <property type="term" value="P:negative regulation of DNA-templated transcription initiation"/>
    <property type="evidence" value="ECO:0007669"/>
    <property type="project" value="TreeGrafter"/>
</dbReference>
<dbReference type="NCBIfam" id="TIGR00242">
    <property type="entry name" value="division/cell wall cluster transcriptional repressor MraZ"/>
    <property type="match status" value="1"/>
</dbReference>
<dbReference type="HAMAP" id="MF_01008">
    <property type="entry name" value="MraZ"/>
    <property type="match status" value="1"/>
</dbReference>
<evidence type="ECO:0000256" key="1">
    <source>
        <dbReference type="ARBA" id="ARBA00013860"/>
    </source>
</evidence>
<evidence type="ECO:0000259" key="8">
    <source>
        <dbReference type="PROSITE" id="PS51740"/>
    </source>
</evidence>
<dbReference type="SUPFAM" id="SSF89447">
    <property type="entry name" value="AbrB/MazE/MraZ-like"/>
    <property type="match status" value="1"/>
</dbReference>